<comment type="caution">
    <text evidence="1">The sequence shown here is derived from an EMBL/GenBank/DDBJ whole genome shotgun (WGS) entry which is preliminary data.</text>
</comment>
<dbReference type="EMBL" id="BGZK01000594">
    <property type="protein sequence ID" value="GBP52039.1"/>
    <property type="molecule type" value="Genomic_DNA"/>
</dbReference>
<dbReference type="InterPro" id="IPR036397">
    <property type="entry name" value="RNaseH_sf"/>
</dbReference>
<dbReference type="AlphaFoldDB" id="A0A4C1WNZ8"/>
<gene>
    <name evidence="1" type="ORF">EVAR_97509_1</name>
</gene>
<dbReference type="Proteomes" id="UP000299102">
    <property type="component" value="Unassembled WGS sequence"/>
</dbReference>
<protein>
    <recommendedName>
        <fullName evidence="3">Mariner Mos1 transposase</fullName>
    </recommendedName>
</protein>
<name>A0A4C1WNZ8_EUMVA</name>
<keyword evidence="2" id="KW-1185">Reference proteome</keyword>
<evidence type="ECO:0000313" key="2">
    <source>
        <dbReference type="Proteomes" id="UP000299102"/>
    </source>
</evidence>
<evidence type="ECO:0008006" key="3">
    <source>
        <dbReference type="Google" id="ProtNLM"/>
    </source>
</evidence>
<proteinExistence type="predicted"/>
<sequence>MTTPQRIPPDKQLTIWGPLCIEILTHPLYSPDLTPCNSYLFSKIKEKLRRKWFTDAEEEVAAYEKAVKGTQKWIAAFRYTCDVMRQPPAAKYFVLLCPRPVPCAPTCRASFIITESSVKVLTKGKALSDTLSRCSVSRRDKMSLCSANIWTNCSSTRGLNVGAIIFRRRRQIDTVV</sequence>
<dbReference type="Gene3D" id="3.30.420.10">
    <property type="entry name" value="Ribonuclease H-like superfamily/Ribonuclease H"/>
    <property type="match status" value="1"/>
</dbReference>
<reference evidence="1 2" key="1">
    <citation type="journal article" date="2019" name="Commun. Biol.">
        <title>The bagworm genome reveals a unique fibroin gene that provides high tensile strength.</title>
        <authorList>
            <person name="Kono N."/>
            <person name="Nakamura H."/>
            <person name="Ohtoshi R."/>
            <person name="Tomita M."/>
            <person name="Numata K."/>
            <person name="Arakawa K."/>
        </authorList>
    </citation>
    <scope>NUCLEOTIDE SEQUENCE [LARGE SCALE GENOMIC DNA]</scope>
</reference>
<evidence type="ECO:0000313" key="1">
    <source>
        <dbReference type="EMBL" id="GBP52039.1"/>
    </source>
</evidence>
<dbReference type="GO" id="GO:0003676">
    <property type="term" value="F:nucleic acid binding"/>
    <property type="evidence" value="ECO:0007669"/>
    <property type="project" value="InterPro"/>
</dbReference>
<organism evidence="1 2">
    <name type="scientific">Eumeta variegata</name>
    <name type="common">Bagworm moth</name>
    <name type="synonym">Eumeta japonica</name>
    <dbReference type="NCBI Taxonomy" id="151549"/>
    <lineage>
        <taxon>Eukaryota</taxon>
        <taxon>Metazoa</taxon>
        <taxon>Ecdysozoa</taxon>
        <taxon>Arthropoda</taxon>
        <taxon>Hexapoda</taxon>
        <taxon>Insecta</taxon>
        <taxon>Pterygota</taxon>
        <taxon>Neoptera</taxon>
        <taxon>Endopterygota</taxon>
        <taxon>Lepidoptera</taxon>
        <taxon>Glossata</taxon>
        <taxon>Ditrysia</taxon>
        <taxon>Tineoidea</taxon>
        <taxon>Psychidae</taxon>
        <taxon>Oiketicinae</taxon>
        <taxon>Eumeta</taxon>
    </lineage>
</organism>
<accession>A0A4C1WNZ8</accession>